<dbReference type="RefSeq" id="WP_112280297.1">
    <property type="nucleotide sequence ID" value="NZ_MASW01000001.1"/>
</dbReference>
<feature type="domain" description="Phage shock protein PspC N-terminal" evidence="6">
    <location>
        <begin position="25"/>
        <end position="80"/>
    </location>
</feature>
<evidence type="ECO:0000313" key="8">
    <source>
        <dbReference type="Proteomes" id="UP000249915"/>
    </source>
</evidence>
<sequence>MSGATNASRHLSGFEDTVKDFWASRPRRPHRGRKLAGVAAGVGYRYGIDPVVVRVALVVLTIFGGIGITLYVLGWLFLPGEDDEVSAFESLIGRGRSSVSKPLAVLLCLLLFPVSGWAFAGSDWFDGGGFIGLALVITAVYLLHRSRGHLNRPVPVRAAQHDRASATGSVTMPVTTVSGEQRMPPDWDPLGAAPLAWDLPDPAPAPEPPAPAPPPRPKSKIGVAAFGVALAVGGVGAALAASGTPWFTWAHVIGLVLGVLGVGLVAGSFLGGGRGLIWLAALLSVAGIALTTVRFDQFGGGFGDLTERPRTAADVRPLYERTAGNVQLDLRAIEDTPAPVTTTVRAGAGEISVLVPRDADVTYTCQTTAGDVDCLGRKQSGAGLDPLTGTHLGSDGEGGPRFDLTVESAAGTLEVTRG</sequence>
<keyword evidence="3" id="KW-0812">Transmembrane</keyword>
<dbReference type="Pfam" id="PF04024">
    <property type="entry name" value="PspC"/>
    <property type="match status" value="1"/>
</dbReference>
<keyword evidence="5" id="KW-0472">Membrane</keyword>
<name>A0A2V4BDX5_9PSEU</name>
<dbReference type="OrthoDB" id="3208990at2"/>
<dbReference type="InterPro" id="IPR052027">
    <property type="entry name" value="PspC"/>
</dbReference>
<evidence type="ECO:0000256" key="2">
    <source>
        <dbReference type="ARBA" id="ARBA00022475"/>
    </source>
</evidence>
<evidence type="ECO:0000256" key="3">
    <source>
        <dbReference type="ARBA" id="ARBA00022692"/>
    </source>
</evidence>
<proteinExistence type="predicted"/>
<organism evidence="7 8">
    <name type="scientific">Prauserella muralis</name>
    <dbReference type="NCBI Taxonomy" id="588067"/>
    <lineage>
        <taxon>Bacteria</taxon>
        <taxon>Bacillati</taxon>
        <taxon>Actinomycetota</taxon>
        <taxon>Actinomycetes</taxon>
        <taxon>Pseudonocardiales</taxon>
        <taxon>Pseudonocardiaceae</taxon>
        <taxon>Prauserella</taxon>
    </lineage>
</organism>
<dbReference type="Proteomes" id="UP000249915">
    <property type="component" value="Unassembled WGS sequence"/>
</dbReference>
<dbReference type="PANTHER" id="PTHR33885">
    <property type="entry name" value="PHAGE SHOCK PROTEIN C"/>
    <property type="match status" value="1"/>
</dbReference>
<comment type="subcellular location">
    <subcellularLocation>
        <location evidence="1">Cell membrane</location>
        <topology evidence="1">Single-pass membrane protein</topology>
    </subcellularLocation>
</comment>
<evidence type="ECO:0000256" key="5">
    <source>
        <dbReference type="ARBA" id="ARBA00023136"/>
    </source>
</evidence>
<evidence type="ECO:0000256" key="4">
    <source>
        <dbReference type="ARBA" id="ARBA00022989"/>
    </source>
</evidence>
<evidence type="ECO:0000256" key="1">
    <source>
        <dbReference type="ARBA" id="ARBA00004162"/>
    </source>
</evidence>
<reference evidence="7 8" key="1">
    <citation type="submission" date="2016-07" db="EMBL/GenBank/DDBJ databases">
        <title>Draft genome sequence of Prauserella muralis DSM 45305, isolated from a mould-covered wall in an indoor environment.</title>
        <authorList>
            <person name="Ruckert C."/>
            <person name="Albersmeier A."/>
            <person name="Jiang C.-L."/>
            <person name="Jiang Y."/>
            <person name="Kalinowski J."/>
            <person name="Schneider O."/>
            <person name="Winkler A."/>
            <person name="Zotchev S.B."/>
        </authorList>
    </citation>
    <scope>NUCLEOTIDE SEQUENCE [LARGE SCALE GENOMIC DNA]</scope>
    <source>
        <strain evidence="7 8">DSM 45305</strain>
    </source>
</reference>
<accession>A0A2V4BDX5</accession>
<keyword evidence="8" id="KW-1185">Reference proteome</keyword>
<dbReference type="AlphaFoldDB" id="A0A2V4BDX5"/>
<evidence type="ECO:0000313" key="7">
    <source>
        <dbReference type="EMBL" id="PXY32259.1"/>
    </source>
</evidence>
<protein>
    <submittedName>
        <fullName evidence="7">PspC family transcriptional regulator</fullName>
    </submittedName>
</protein>
<keyword evidence="2" id="KW-1003">Cell membrane</keyword>
<keyword evidence="4" id="KW-1133">Transmembrane helix</keyword>
<evidence type="ECO:0000259" key="6">
    <source>
        <dbReference type="Pfam" id="PF04024"/>
    </source>
</evidence>
<dbReference type="PANTHER" id="PTHR33885:SF3">
    <property type="entry name" value="PHAGE SHOCK PROTEIN C"/>
    <property type="match status" value="1"/>
</dbReference>
<comment type="caution">
    <text evidence="7">The sequence shown here is derived from an EMBL/GenBank/DDBJ whole genome shotgun (WGS) entry which is preliminary data.</text>
</comment>
<dbReference type="InterPro" id="IPR007168">
    <property type="entry name" value="Phageshock_PspC_N"/>
</dbReference>
<dbReference type="GO" id="GO:0005886">
    <property type="term" value="C:plasma membrane"/>
    <property type="evidence" value="ECO:0007669"/>
    <property type="project" value="UniProtKB-SubCell"/>
</dbReference>
<dbReference type="EMBL" id="MASW01000001">
    <property type="protein sequence ID" value="PXY32259.1"/>
    <property type="molecule type" value="Genomic_DNA"/>
</dbReference>
<gene>
    <name evidence="7" type="ORF">BAY60_08220</name>
</gene>